<dbReference type="Pfam" id="PF01408">
    <property type="entry name" value="GFO_IDH_MocA"/>
    <property type="match status" value="1"/>
</dbReference>
<dbReference type="Gene3D" id="3.30.360.10">
    <property type="entry name" value="Dihydrodipicolinate Reductase, domain 2"/>
    <property type="match status" value="1"/>
</dbReference>
<accession>A0ABS4I6J6</accession>
<feature type="domain" description="Gfo/Idh/MocA-like oxidoreductase N-terminal" evidence="1">
    <location>
        <begin position="2"/>
        <end position="120"/>
    </location>
</feature>
<proteinExistence type="predicted"/>
<dbReference type="EMBL" id="JAGGKV010000022">
    <property type="protein sequence ID" value="MBP1966524.1"/>
    <property type="molecule type" value="Genomic_DNA"/>
</dbReference>
<dbReference type="InterPro" id="IPR055170">
    <property type="entry name" value="GFO_IDH_MocA-like_dom"/>
</dbReference>
<protein>
    <submittedName>
        <fullName evidence="3">Dehydrogenase</fullName>
    </submittedName>
</protein>
<dbReference type="SUPFAM" id="SSF51735">
    <property type="entry name" value="NAD(P)-binding Rossmann-fold domains"/>
    <property type="match status" value="1"/>
</dbReference>
<dbReference type="InterPro" id="IPR000683">
    <property type="entry name" value="Gfo/Idh/MocA-like_OxRdtase_N"/>
</dbReference>
<dbReference type="RefSeq" id="WP_167068529.1">
    <property type="nucleotide sequence ID" value="NZ_JAAOZR010000096.1"/>
</dbReference>
<name>A0ABS4I6J6_9BACL</name>
<feature type="domain" description="GFO/IDH/MocA-like oxidoreductase" evidence="2">
    <location>
        <begin position="131"/>
        <end position="252"/>
    </location>
</feature>
<gene>
    <name evidence="3" type="ORF">J2Z65_005784</name>
</gene>
<organism evidence="3 4">
    <name type="scientific">Paenibacillus aceris</name>
    <dbReference type="NCBI Taxonomy" id="869555"/>
    <lineage>
        <taxon>Bacteria</taxon>
        <taxon>Bacillati</taxon>
        <taxon>Bacillota</taxon>
        <taxon>Bacilli</taxon>
        <taxon>Bacillales</taxon>
        <taxon>Paenibacillaceae</taxon>
        <taxon>Paenibacillus</taxon>
    </lineage>
</organism>
<dbReference type="SUPFAM" id="SSF55347">
    <property type="entry name" value="Glyceraldehyde-3-phosphate dehydrogenase-like, C-terminal domain"/>
    <property type="match status" value="1"/>
</dbReference>
<sequence length="383" mass="42479">MLKVAIIGAGAISTSHIEAYLQFPERCQIVAISDIYVDKAQERIDHYGLKAKAVKDYKELLTAEIDLVSICTPPYTHASLAVEFMEANTHVMVEKPMASSLEECDMMNDASRRTGKLLSVVAQNRFKTPMMKMKSVLESGLMGKILHVQVDSFWWRGYSYYDLWWRGTWEKEGGGPTLNHAVHHIDALLWMMGSPSEVQAFMSNVAHDNAEVEDLSIGLLRYANGSLGQLTSSVVHHGEEQQLIFQGAKARVSTPWKVKASNSKSNGFPEPNPELESQLQAYYDVLPEVAYEGHAGQIDNVLTAIETGSPLLIDGISGRQTLEFITAIYKSASTGQLVKFPIGPEDAFYTREGVQANATHFYEKKKSIENFAATTITTGSTYK</sequence>
<dbReference type="PANTHER" id="PTHR43249:SF1">
    <property type="entry name" value="D-GLUCOSIDE 3-DEHYDROGENASE"/>
    <property type="match status" value="1"/>
</dbReference>
<dbReference type="InterPro" id="IPR052515">
    <property type="entry name" value="Gfo/Idh/MocA_Oxidoreductase"/>
</dbReference>
<evidence type="ECO:0000313" key="4">
    <source>
        <dbReference type="Proteomes" id="UP001519344"/>
    </source>
</evidence>
<dbReference type="Proteomes" id="UP001519344">
    <property type="component" value="Unassembled WGS sequence"/>
</dbReference>
<dbReference type="Gene3D" id="3.40.50.720">
    <property type="entry name" value="NAD(P)-binding Rossmann-like Domain"/>
    <property type="match status" value="1"/>
</dbReference>
<evidence type="ECO:0000259" key="2">
    <source>
        <dbReference type="Pfam" id="PF22725"/>
    </source>
</evidence>
<evidence type="ECO:0000259" key="1">
    <source>
        <dbReference type="Pfam" id="PF01408"/>
    </source>
</evidence>
<dbReference type="InterPro" id="IPR036291">
    <property type="entry name" value="NAD(P)-bd_dom_sf"/>
</dbReference>
<reference evidence="3 4" key="1">
    <citation type="submission" date="2021-03" db="EMBL/GenBank/DDBJ databases">
        <title>Genomic Encyclopedia of Type Strains, Phase IV (KMG-IV): sequencing the most valuable type-strain genomes for metagenomic binning, comparative biology and taxonomic classification.</title>
        <authorList>
            <person name="Goeker M."/>
        </authorList>
    </citation>
    <scope>NUCLEOTIDE SEQUENCE [LARGE SCALE GENOMIC DNA]</scope>
    <source>
        <strain evidence="3 4">DSM 24950</strain>
    </source>
</reference>
<comment type="caution">
    <text evidence="3">The sequence shown here is derived from an EMBL/GenBank/DDBJ whole genome shotgun (WGS) entry which is preliminary data.</text>
</comment>
<dbReference type="Pfam" id="PF22725">
    <property type="entry name" value="GFO_IDH_MocA_C3"/>
    <property type="match status" value="1"/>
</dbReference>
<evidence type="ECO:0000313" key="3">
    <source>
        <dbReference type="EMBL" id="MBP1966524.1"/>
    </source>
</evidence>
<dbReference type="PANTHER" id="PTHR43249">
    <property type="entry name" value="UDP-N-ACETYL-2-AMINO-2-DEOXY-D-GLUCURONATE OXIDASE"/>
    <property type="match status" value="1"/>
</dbReference>
<keyword evidence="4" id="KW-1185">Reference proteome</keyword>